<proteinExistence type="predicted"/>
<name>A0ACC2M049_PERAE</name>
<evidence type="ECO:0000313" key="1">
    <source>
        <dbReference type="EMBL" id="KAJ8639069.1"/>
    </source>
</evidence>
<gene>
    <name evidence="1" type="ORF">MRB53_015763</name>
</gene>
<reference evidence="1 2" key="1">
    <citation type="journal article" date="2022" name="Hortic Res">
        <title>A haplotype resolved chromosomal level avocado genome allows analysis of novel avocado genes.</title>
        <authorList>
            <person name="Nath O."/>
            <person name="Fletcher S.J."/>
            <person name="Hayward A."/>
            <person name="Shaw L.M."/>
            <person name="Masouleh A.K."/>
            <person name="Furtado A."/>
            <person name="Henry R.J."/>
            <person name="Mitter N."/>
        </authorList>
    </citation>
    <scope>NUCLEOTIDE SEQUENCE [LARGE SCALE GENOMIC DNA]</scope>
    <source>
        <strain evidence="2">cv. Hass</strain>
    </source>
</reference>
<accession>A0ACC2M049</accession>
<organism evidence="1 2">
    <name type="scientific">Persea americana</name>
    <name type="common">Avocado</name>
    <dbReference type="NCBI Taxonomy" id="3435"/>
    <lineage>
        <taxon>Eukaryota</taxon>
        <taxon>Viridiplantae</taxon>
        <taxon>Streptophyta</taxon>
        <taxon>Embryophyta</taxon>
        <taxon>Tracheophyta</taxon>
        <taxon>Spermatophyta</taxon>
        <taxon>Magnoliopsida</taxon>
        <taxon>Magnoliidae</taxon>
        <taxon>Laurales</taxon>
        <taxon>Lauraceae</taxon>
        <taxon>Persea</taxon>
    </lineage>
</organism>
<comment type="caution">
    <text evidence="1">The sequence shown here is derived from an EMBL/GenBank/DDBJ whole genome shotgun (WGS) entry which is preliminary data.</text>
</comment>
<dbReference type="EMBL" id="CM056813">
    <property type="protein sequence ID" value="KAJ8639069.1"/>
    <property type="molecule type" value="Genomic_DNA"/>
</dbReference>
<sequence>MADAEKVDAAALSKEDDKRKLFPCPHCPRKFISFQAMGGHQNAHKKERAARRAQRWGASSSVVNQNQSLESNGDEKEMLDLDLHL</sequence>
<evidence type="ECO:0000313" key="2">
    <source>
        <dbReference type="Proteomes" id="UP001234297"/>
    </source>
</evidence>
<protein>
    <submittedName>
        <fullName evidence="1">Uncharacterized protein</fullName>
    </submittedName>
</protein>
<dbReference type="Proteomes" id="UP001234297">
    <property type="component" value="Chromosome 5"/>
</dbReference>
<keyword evidence="2" id="KW-1185">Reference proteome</keyword>